<organism evidence="1 2">
    <name type="scientific">Oryza meyeriana var. granulata</name>
    <dbReference type="NCBI Taxonomy" id="110450"/>
    <lineage>
        <taxon>Eukaryota</taxon>
        <taxon>Viridiplantae</taxon>
        <taxon>Streptophyta</taxon>
        <taxon>Embryophyta</taxon>
        <taxon>Tracheophyta</taxon>
        <taxon>Spermatophyta</taxon>
        <taxon>Magnoliopsida</taxon>
        <taxon>Liliopsida</taxon>
        <taxon>Poales</taxon>
        <taxon>Poaceae</taxon>
        <taxon>BOP clade</taxon>
        <taxon>Oryzoideae</taxon>
        <taxon>Oryzeae</taxon>
        <taxon>Oryzinae</taxon>
        <taxon>Oryza</taxon>
        <taxon>Oryza meyeriana</taxon>
    </lineage>
</organism>
<dbReference type="OrthoDB" id="720216at2759"/>
<dbReference type="EMBL" id="SPHZ02000005">
    <property type="protein sequence ID" value="KAF0919213.1"/>
    <property type="molecule type" value="Genomic_DNA"/>
</dbReference>
<feature type="non-terminal residue" evidence="1">
    <location>
        <position position="198"/>
    </location>
</feature>
<keyword evidence="2" id="KW-1185">Reference proteome</keyword>
<proteinExistence type="predicted"/>
<dbReference type="Proteomes" id="UP000479710">
    <property type="component" value="Unassembled WGS sequence"/>
</dbReference>
<comment type="caution">
    <text evidence="1">The sequence shown here is derived from an EMBL/GenBank/DDBJ whole genome shotgun (WGS) entry which is preliminary data.</text>
</comment>
<protein>
    <submittedName>
        <fullName evidence="1">Uncharacterized protein</fullName>
    </submittedName>
</protein>
<reference evidence="1 2" key="1">
    <citation type="submission" date="2019-11" db="EMBL/GenBank/DDBJ databases">
        <title>Whole genome sequence of Oryza granulata.</title>
        <authorList>
            <person name="Li W."/>
        </authorList>
    </citation>
    <scope>NUCLEOTIDE SEQUENCE [LARGE SCALE GENOMIC DNA]</scope>
    <source>
        <strain evidence="2">cv. Menghai</strain>
        <tissue evidence="1">Leaf</tissue>
    </source>
</reference>
<accession>A0A6G1E5J7</accession>
<dbReference type="AlphaFoldDB" id="A0A6G1E5J7"/>
<sequence length="198" mass="22629">AKLIELDGCFACTPEIAESFADKKMIQGIFIDIFSSLLNKDNMCDRPDIFGKRIFLPTTITNILNTDSVGHAMGRQEFTLDVLVNHLRMVLHHCKMSRAKLAFNFIHGRVDVMDSNDYNKIGTDYTQHHKNIGRRTMKRLSNALWKAFPSTLKRFGNYCLCKIEAPVTVPCSNDCVLRDEVYGGICWFHHAQVDLFQP</sequence>
<feature type="non-terminal residue" evidence="1">
    <location>
        <position position="1"/>
    </location>
</feature>
<name>A0A6G1E5J7_9ORYZ</name>
<gene>
    <name evidence="1" type="ORF">E2562_028765</name>
</gene>
<evidence type="ECO:0000313" key="1">
    <source>
        <dbReference type="EMBL" id="KAF0919213.1"/>
    </source>
</evidence>
<evidence type="ECO:0000313" key="2">
    <source>
        <dbReference type="Proteomes" id="UP000479710"/>
    </source>
</evidence>